<feature type="region of interest" description="Disordered" evidence="1">
    <location>
        <begin position="1"/>
        <end position="27"/>
    </location>
</feature>
<feature type="compositionally biased region" description="Polar residues" evidence="1">
    <location>
        <begin position="1"/>
        <end position="20"/>
    </location>
</feature>
<evidence type="ECO:0000313" key="3">
    <source>
        <dbReference type="Proteomes" id="UP001066276"/>
    </source>
</evidence>
<name>A0AAV7STL6_PLEWA</name>
<sequence>MGKTRVSQAGSTPRQRQGTMLTRKEKRHVSRTLGLAAMMAFPPLDRSLRKKTSNSDRTTKQMTNAVLNKVILHDISYKGPDHGDDRAAEAASIRATEPGWFGASVVLDRARHQPALWLLPGQVADRKHPPDHQQSCVSQHATVTGLSFWESLVTDLARFPVLPKILGRNGQSSAPCALFRVPNALPTRPTALVGHSAGRAHTTGASAEEETRKPRARPIAQAS</sequence>
<gene>
    <name evidence="2" type="ORF">NDU88_007674</name>
</gene>
<dbReference type="AlphaFoldDB" id="A0AAV7STL6"/>
<reference evidence="2" key="1">
    <citation type="journal article" date="2022" name="bioRxiv">
        <title>Sequencing and chromosome-scale assembly of the giantPleurodeles waltlgenome.</title>
        <authorList>
            <person name="Brown T."/>
            <person name="Elewa A."/>
            <person name="Iarovenko S."/>
            <person name="Subramanian E."/>
            <person name="Araus A.J."/>
            <person name="Petzold A."/>
            <person name="Susuki M."/>
            <person name="Suzuki K.-i.T."/>
            <person name="Hayashi T."/>
            <person name="Toyoda A."/>
            <person name="Oliveira C."/>
            <person name="Osipova E."/>
            <person name="Leigh N.D."/>
            <person name="Simon A."/>
            <person name="Yun M.H."/>
        </authorList>
    </citation>
    <scope>NUCLEOTIDE SEQUENCE</scope>
    <source>
        <strain evidence="2">20211129_DDA</strain>
        <tissue evidence="2">Liver</tissue>
    </source>
</reference>
<comment type="caution">
    <text evidence="2">The sequence shown here is derived from an EMBL/GenBank/DDBJ whole genome shotgun (WGS) entry which is preliminary data.</text>
</comment>
<feature type="region of interest" description="Disordered" evidence="1">
    <location>
        <begin position="190"/>
        <end position="223"/>
    </location>
</feature>
<dbReference type="Proteomes" id="UP001066276">
    <property type="component" value="Chromosome 4_2"/>
</dbReference>
<protein>
    <submittedName>
        <fullName evidence="2">Uncharacterized protein</fullName>
    </submittedName>
</protein>
<organism evidence="2 3">
    <name type="scientific">Pleurodeles waltl</name>
    <name type="common">Iberian ribbed newt</name>
    <dbReference type="NCBI Taxonomy" id="8319"/>
    <lineage>
        <taxon>Eukaryota</taxon>
        <taxon>Metazoa</taxon>
        <taxon>Chordata</taxon>
        <taxon>Craniata</taxon>
        <taxon>Vertebrata</taxon>
        <taxon>Euteleostomi</taxon>
        <taxon>Amphibia</taxon>
        <taxon>Batrachia</taxon>
        <taxon>Caudata</taxon>
        <taxon>Salamandroidea</taxon>
        <taxon>Salamandridae</taxon>
        <taxon>Pleurodelinae</taxon>
        <taxon>Pleurodeles</taxon>
    </lineage>
</organism>
<dbReference type="EMBL" id="JANPWB010000008">
    <property type="protein sequence ID" value="KAJ1167282.1"/>
    <property type="molecule type" value="Genomic_DNA"/>
</dbReference>
<proteinExistence type="predicted"/>
<evidence type="ECO:0000256" key="1">
    <source>
        <dbReference type="SAM" id="MobiDB-lite"/>
    </source>
</evidence>
<evidence type="ECO:0000313" key="2">
    <source>
        <dbReference type="EMBL" id="KAJ1167282.1"/>
    </source>
</evidence>
<keyword evidence="3" id="KW-1185">Reference proteome</keyword>
<accession>A0AAV7STL6</accession>